<evidence type="ECO:0000313" key="3">
    <source>
        <dbReference type="Proteomes" id="UP000617743"/>
    </source>
</evidence>
<dbReference type="Gene3D" id="2.60.40.1180">
    <property type="entry name" value="Golgi alpha-mannosidase II"/>
    <property type="match status" value="1"/>
</dbReference>
<evidence type="ECO:0000259" key="1">
    <source>
        <dbReference type="Pfam" id="PF08533"/>
    </source>
</evidence>
<dbReference type="EMBL" id="BMWC01000003">
    <property type="protein sequence ID" value="GGW95491.1"/>
    <property type="molecule type" value="Genomic_DNA"/>
</dbReference>
<organism evidence="2 3">
    <name type="scientific">Streptomyces lomondensis</name>
    <dbReference type="NCBI Taxonomy" id="68229"/>
    <lineage>
        <taxon>Bacteria</taxon>
        <taxon>Bacillati</taxon>
        <taxon>Actinomycetota</taxon>
        <taxon>Actinomycetes</taxon>
        <taxon>Kitasatosporales</taxon>
        <taxon>Streptomycetaceae</taxon>
        <taxon>Streptomyces</taxon>
    </lineage>
</organism>
<sequence length="61" mass="6324">MRCRIEVVRRRGTDAGYLFLIDHAGRGAEVPADGVELLTGKPVTGSVTIPEGGASPSSGSR</sequence>
<protein>
    <recommendedName>
        <fullName evidence="1">Beta-galactosidase C-terminal domain-containing protein</fullName>
    </recommendedName>
</protein>
<evidence type="ECO:0000313" key="2">
    <source>
        <dbReference type="EMBL" id="GGW95491.1"/>
    </source>
</evidence>
<dbReference type="InterPro" id="IPR013739">
    <property type="entry name" value="Beta_galactosidase_C"/>
</dbReference>
<dbReference type="Proteomes" id="UP000617743">
    <property type="component" value="Unassembled WGS sequence"/>
</dbReference>
<name>A0ABQ2X2U6_9ACTN</name>
<comment type="caution">
    <text evidence="2">The sequence shown here is derived from an EMBL/GenBank/DDBJ whole genome shotgun (WGS) entry which is preliminary data.</text>
</comment>
<accession>A0ABQ2X2U6</accession>
<dbReference type="Pfam" id="PF08533">
    <property type="entry name" value="Glyco_hydro_42C"/>
    <property type="match status" value="1"/>
</dbReference>
<reference evidence="3" key="1">
    <citation type="journal article" date="2019" name="Int. J. Syst. Evol. Microbiol.">
        <title>The Global Catalogue of Microorganisms (GCM) 10K type strain sequencing project: providing services to taxonomists for standard genome sequencing and annotation.</title>
        <authorList>
            <consortium name="The Broad Institute Genomics Platform"/>
            <consortium name="The Broad Institute Genome Sequencing Center for Infectious Disease"/>
            <person name="Wu L."/>
            <person name="Ma J."/>
        </authorList>
    </citation>
    <scope>NUCLEOTIDE SEQUENCE [LARGE SCALE GENOMIC DNA]</scope>
    <source>
        <strain evidence="3">JCM 4866</strain>
    </source>
</reference>
<dbReference type="RefSeq" id="WP_229906381.1">
    <property type="nucleotide sequence ID" value="NZ_BMWC01000003.1"/>
</dbReference>
<gene>
    <name evidence="2" type="ORF">GCM10010383_26430</name>
</gene>
<feature type="domain" description="Beta-galactosidase C-terminal" evidence="1">
    <location>
        <begin position="5"/>
        <end position="50"/>
    </location>
</feature>
<dbReference type="InterPro" id="IPR013780">
    <property type="entry name" value="Glyco_hydro_b"/>
</dbReference>
<proteinExistence type="predicted"/>
<keyword evidence="3" id="KW-1185">Reference proteome</keyword>